<sequence>MFSTMCYMFIRDAYERTISDLGEWIHLKRGVVLWRVWPNWSMWTPYHALRCGRPPCGEPRGSDCYGNRAIVWCLTGIDYKKPKLGSNDLIILWDSDFLLYSCFSTLCFLLKLTQNGQRYNKPLKFGVEFLVQVSMEGHFSTERHADTLLSRTYICLFNLLCIILFFY</sequence>
<proteinExistence type="predicted"/>
<reference evidence="2" key="1">
    <citation type="journal article" date="2023" name="Nat. Plants">
        <title>Single-cell RNA sequencing provides a high-resolution roadmap for understanding the multicellular compartmentation of specialized metabolism.</title>
        <authorList>
            <person name="Sun S."/>
            <person name="Shen X."/>
            <person name="Li Y."/>
            <person name="Li Y."/>
            <person name="Wang S."/>
            <person name="Li R."/>
            <person name="Zhang H."/>
            <person name="Shen G."/>
            <person name="Guo B."/>
            <person name="Wei J."/>
            <person name="Xu J."/>
            <person name="St-Pierre B."/>
            <person name="Chen S."/>
            <person name="Sun C."/>
        </authorList>
    </citation>
    <scope>NUCLEOTIDE SEQUENCE [LARGE SCALE GENOMIC DNA]</scope>
</reference>
<dbReference type="Proteomes" id="UP001060085">
    <property type="component" value="Linkage Group LG04"/>
</dbReference>
<protein>
    <submittedName>
        <fullName evidence="1">Uncharacterized protein</fullName>
    </submittedName>
</protein>
<organism evidence="1 2">
    <name type="scientific">Catharanthus roseus</name>
    <name type="common">Madagascar periwinkle</name>
    <name type="synonym">Vinca rosea</name>
    <dbReference type="NCBI Taxonomy" id="4058"/>
    <lineage>
        <taxon>Eukaryota</taxon>
        <taxon>Viridiplantae</taxon>
        <taxon>Streptophyta</taxon>
        <taxon>Embryophyta</taxon>
        <taxon>Tracheophyta</taxon>
        <taxon>Spermatophyta</taxon>
        <taxon>Magnoliopsida</taxon>
        <taxon>eudicotyledons</taxon>
        <taxon>Gunneridae</taxon>
        <taxon>Pentapetalae</taxon>
        <taxon>asterids</taxon>
        <taxon>lamiids</taxon>
        <taxon>Gentianales</taxon>
        <taxon>Apocynaceae</taxon>
        <taxon>Rauvolfioideae</taxon>
        <taxon>Vinceae</taxon>
        <taxon>Catharanthinae</taxon>
        <taxon>Catharanthus</taxon>
    </lineage>
</organism>
<keyword evidence="2" id="KW-1185">Reference proteome</keyword>
<accession>A0ACC0B155</accession>
<dbReference type="EMBL" id="CM044704">
    <property type="protein sequence ID" value="KAI5666008.1"/>
    <property type="molecule type" value="Genomic_DNA"/>
</dbReference>
<comment type="caution">
    <text evidence="1">The sequence shown here is derived from an EMBL/GenBank/DDBJ whole genome shotgun (WGS) entry which is preliminary data.</text>
</comment>
<gene>
    <name evidence="1" type="ORF">M9H77_15861</name>
</gene>
<name>A0ACC0B155_CATRO</name>
<evidence type="ECO:0000313" key="1">
    <source>
        <dbReference type="EMBL" id="KAI5666008.1"/>
    </source>
</evidence>
<evidence type="ECO:0000313" key="2">
    <source>
        <dbReference type="Proteomes" id="UP001060085"/>
    </source>
</evidence>